<dbReference type="Proteomes" id="UP000008068">
    <property type="component" value="Unassembled WGS sequence"/>
</dbReference>
<sequence>MADQPLHHHHRHRQPEPQQGGRFMDIYTLLPLIFIPPTALKWFMVSSITGDWIFLLAAVFFVGMWLYFKLDHDDLHLRARQWYDWYQMHRQHWNDEEDEEELDDILENDDEDDD</sequence>
<evidence type="ECO:0000313" key="2">
    <source>
        <dbReference type="EMBL" id="EGT58410.1"/>
    </source>
</evidence>
<gene>
    <name evidence="2" type="ORF">CAEBREN_10430</name>
</gene>
<keyword evidence="1" id="KW-0472">Membrane</keyword>
<keyword evidence="3" id="KW-1185">Reference proteome</keyword>
<proteinExistence type="predicted"/>
<name>G0NDG7_CAEBE</name>
<protein>
    <submittedName>
        <fullName evidence="2">Uncharacterized protein</fullName>
    </submittedName>
</protein>
<keyword evidence="1" id="KW-0812">Transmembrane</keyword>
<reference evidence="3" key="1">
    <citation type="submission" date="2011-07" db="EMBL/GenBank/DDBJ databases">
        <authorList>
            <consortium name="Caenorhabditis brenneri Sequencing and Analysis Consortium"/>
            <person name="Wilson R.K."/>
        </authorList>
    </citation>
    <scope>NUCLEOTIDE SEQUENCE [LARGE SCALE GENOMIC DNA]</scope>
    <source>
        <strain evidence="3">PB2801</strain>
    </source>
</reference>
<organism evidence="3">
    <name type="scientific">Caenorhabditis brenneri</name>
    <name type="common">Nematode worm</name>
    <dbReference type="NCBI Taxonomy" id="135651"/>
    <lineage>
        <taxon>Eukaryota</taxon>
        <taxon>Metazoa</taxon>
        <taxon>Ecdysozoa</taxon>
        <taxon>Nematoda</taxon>
        <taxon>Chromadorea</taxon>
        <taxon>Rhabditida</taxon>
        <taxon>Rhabditina</taxon>
        <taxon>Rhabditomorpha</taxon>
        <taxon>Rhabditoidea</taxon>
        <taxon>Rhabditidae</taxon>
        <taxon>Peloderinae</taxon>
        <taxon>Caenorhabditis</taxon>
    </lineage>
</organism>
<dbReference type="InParanoid" id="G0NDG7"/>
<evidence type="ECO:0000313" key="3">
    <source>
        <dbReference type="Proteomes" id="UP000008068"/>
    </source>
</evidence>
<keyword evidence="1" id="KW-1133">Transmembrane helix</keyword>
<feature type="transmembrane region" description="Helical" evidence="1">
    <location>
        <begin position="52"/>
        <end position="70"/>
    </location>
</feature>
<dbReference type="EMBL" id="GL379868">
    <property type="protein sequence ID" value="EGT58410.1"/>
    <property type="molecule type" value="Genomic_DNA"/>
</dbReference>
<dbReference type="AlphaFoldDB" id="G0NDG7"/>
<accession>G0NDG7</accession>
<dbReference type="HOGENOM" id="CLU_2123252_0_0_1"/>
<evidence type="ECO:0000256" key="1">
    <source>
        <dbReference type="SAM" id="Phobius"/>
    </source>
</evidence>